<evidence type="ECO:0000256" key="1">
    <source>
        <dbReference type="ARBA" id="ARBA00004651"/>
    </source>
</evidence>
<keyword evidence="5 8" id="KW-1133">Transmembrane helix</keyword>
<keyword evidence="10" id="KW-1185">Reference proteome</keyword>
<reference evidence="9" key="1">
    <citation type="submission" date="2020-05" db="EMBL/GenBank/DDBJ databases">
        <title>Phylogenomic resolution of chytrid fungi.</title>
        <authorList>
            <person name="Stajich J.E."/>
            <person name="Amses K."/>
            <person name="Simmons R."/>
            <person name="Seto K."/>
            <person name="Myers J."/>
            <person name="Bonds A."/>
            <person name="Quandt C.A."/>
            <person name="Barry K."/>
            <person name="Liu P."/>
            <person name="Grigoriev I."/>
            <person name="Longcore J.E."/>
            <person name="James T.Y."/>
        </authorList>
    </citation>
    <scope>NUCLEOTIDE SEQUENCE</scope>
    <source>
        <strain evidence="9">JEL0513</strain>
    </source>
</reference>
<evidence type="ECO:0000313" key="10">
    <source>
        <dbReference type="Proteomes" id="UP001211907"/>
    </source>
</evidence>
<dbReference type="PANTHER" id="PTHR33281:SF19">
    <property type="entry name" value="VOLTAGE-DEPENDENT ANION CHANNEL-FORMING PROTEIN YNEE"/>
    <property type="match status" value="1"/>
</dbReference>
<proteinExistence type="predicted"/>
<dbReference type="InterPro" id="IPR044669">
    <property type="entry name" value="YneE/VCCN1/2-like"/>
</dbReference>
<evidence type="ECO:0000256" key="4">
    <source>
        <dbReference type="ARBA" id="ARBA00022692"/>
    </source>
</evidence>
<keyword evidence="3" id="KW-1003">Cell membrane</keyword>
<feature type="transmembrane region" description="Helical" evidence="8">
    <location>
        <begin position="107"/>
        <end position="133"/>
    </location>
</feature>
<dbReference type="AlphaFoldDB" id="A0AAD5XI11"/>
<evidence type="ECO:0000256" key="2">
    <source>
        <dbReference type="ARBA" id="ARBA00022448"/>
    </source>
</evidence>
<dbReference type="Proteomes" id="UP001211907">
    <property type="component" value="Unassembled WGS sequence"/>
</dbReference>
<evidence type="ECO:0000256" key="5">
    <source>
        <dbReference type="ARBA" id="ARBA00022989"/>
    </source>
</evidence>
<organism evidence="9 10">
    <name type="scientific">Physocladia obscura</name>
    <dbReference type="NCBI Taxonomy" id="109957"/>
    <lineage>
        <taxon>Eukaryota</taxon>
        <taxon>Fungi</taxon>
        <taxon>Fungi incertae sedis</taxon>
        <taxon>Chytridiomycota</taxon>
        <taxon>Chytridiomycota incertae sedis</taxon>
        <taxon>Chytridiomycetes</taxon>
        <taxon>Chytridiales</taxon>
        <taxon>Chytriomycetaceae</taxon>
        <taxon>Physocladia</taxon>
    </lineage>
</organism>
<dbReference type="EMBL" id="JADGJH010000400">
    <property type="protein sequence ID" value="KAJ3130072.1"/>
    <property type="molecule type" value="Genomic_DNA"/>
</dbReference>
<comment type="caution">
    <text evidence="9">The sequence shown here is derived from an EMBL/GenBank/DDBJ whole genome shotgun (WGS) entry which is preliminary data.</text>
</comment>
<sequence length="352" mass="39798">MPRQGLRASEAWAISNPGSNAGSYVFLPKLRFSHPKNSISKDSERVWERSPRKKRMQHKITQFSAEHWGDLFRFSYSVLPAVFIPSLWLAAWATLVCVFYLVPSVNFLKFIALPNSVLLVTVMGTSMSLLLVFRVNTAYDRFWEGRKVWGAVHFQLRNLGRLIWTYAPSDNTEDILRKQNAMNLLIGFATASKHSLRDEPNRKYDDLGPYLQHIPKFSPKLALPHDDPCLLSIPIEITFHLQGFVDNLPQDEFCDTIVAEITQLMNSEDTNGKNSLAWITPCSFEMEHISLDKLEYITSVAIETHRNATLEESVPNTADDGLIFNVLVSVEGMAAKLVGPGYIAFQTTPHGI</sequence>
<dbReference type="GO" id="GO:0005886">
    <property type="term" value="C:plasma membrane"/>
    <property type="evidence" value="ECO:0007669"/>
    <property type="project" value="UniProtKB-SubCell"/>
</dbReference>
<keyword evidence="4 8" id="KW-0812">Transmembrane</keyword>
<evidence type="ECO:0000256" key="8">
    <source>
        <dbReference type="SAM" id="Phobius"/>
    </source>
</evidence>
<dbReference type="Pfam" id="PF25539">
    <property type="entry name" value="Bestrophin_2"/>
    <property type="match status" value="1"/>
</dbReference>
<dbReference type="PANTHER" id="PTHR33281">
    <property type="entry name" value="UPF0187 PROTEIN YNEE"/>
    <property type="match status" value="1"/>
</dbReference>
<comment type="subcellular location">
    <subcellularLocation>
        <location evidence="1">Cell membrane</location>
        <topology evidence="1">Multi-pass membrane protein</topology>
    </subcellularLocation>
</comment>
<feature type="transmembrane region" description="Helical" evidence="8">
    <location>
        <begin position="78"/>
        <end position="101"/>
    </location>
</feature>
<gene>
    <name evidence="9" type="ORF">HK100_008283</name>
</gene>
<keyword evidence="7 8" id="KW-0472">Membrane</keyword>
<evidence type="ECO:0000256" key="7">
    <source>
        <dbReference type="ARBA" id="ARBA00023136"/>
    </source>
</evidence>
<evidence type="ECO:0000256" key="6">
    <source>
        <dbReference type="ARBA" id="ARBA00023065"/>
    </source>
</evidence>
<name>A0AAD5XI11_9FUNG</name>
<evidence type="ECO:0000313" key="9">
    <source>
        <dbReference type="EMBL" id="KAJ3130072.1"/>
    </source>
</evidence>
<keyword evidence="6" id="KW-0406">Ion transport</keyword>
<dbReference type="GO" id="GO:0005254">
    <property type="term" value="F:chloride channel activity"/>
    <property type="evidence" value="ECO:0007669"/>
    <property type="project" value="InterPro"/>
</dbReference>
<accession>A0AAD5XI11</accession>
<protein>
    <submittedName>
        <fullName evidence="9">Uncharacterized protein</fullName>
    </submittedName>
</protein>
<keyword evidence="2" id="KW-0813">Transport</keyword>
<evidence type="ECO:0000256" key="3">
    <source>
        <dbReference type="ARBA" id="ARBA00022475"/>
    </source>
</evidence>